<keyword evidence="2" id="KW-0812">Transmembrane</keyword>
<feature type="transmembrane region" description="Helical" evidence="2">
    <location>
        <begin position="6"/>
        <end position="39"/>
    </location>
</feature>
<evidence type="ECO:0000313" key="5">
    <source>
        <dbReference type="Proteomes" id="UP000193964"/>
    </source>
</evidence>
<feature type="transmembrane region" description="Helical" evidence="2">
    <location>
        <begin position="135"/>
        <end position="155"/>
    </location>
</feature>
<dbReference type="RefSeq" id="WP_085146184.1">
    <property type="nucleotide sequence ID" value="NZ_JACKUA010000030.1"/>
</dbReference>
<feature type="transmembrane region" description="Helical" evidence="2">
    <location>
        <begin position="175"/>
        <end position="195"/>
    </location>
</feature>
<evidence type="ECO:0000259" key="3">
    <source>
        <dbReference type="Pfam" id="PF07158"/>
    </source>
</evidence>
<feature type="transmembrane region" description="Helical" evidence="2">
    <location>
        <begin position="51"/>
        <end position="70"/>
    </location>
</feature>
<feature type="transmembrane region" description="Helical" evidence="2">
    <location>
        <begin position="329"/>
        <end position="354"/>
    </location>
</feature>
<evidence type="ECO:0000313" key="4">
    <source>
        <dbReference type="EMBL" id="ORX12489.1"/>
    </source>
</evidence>
<reference evidence="4 5" key="1">
    <citation type="submission" date="2016-01" db="EMBL/GenBank/DDBJ databases">
        <title>The new phylogeny of the genus Mycobacterium.</title>
        <authorList>
            <person name="Tarcisio F."/>
            <person name="Conor M."/>
            <person name="Antonella G."/>
            <person name="Elisabetta G."/>
            <person name="Giulia F.S."/>
            <person name="Sara T."/>
            <person name="Anna F."/>
            <person name="Clotilde B."/>
            <person name="Roberto B."/>
            <person name="Veronica D.S."/>
            <person name="Fabio R."/>
            <person name="Monica P."/>
            <person name="Olivier J."/>
            <person name="Enrico T."/>
            <person name="Nicola S."/>
        </authorList>
    </citation>
    <scope>NUCLEOTIDE SEQUENCE [LARGE SCALE GENOMIC DNA]</scope>
    <source>
        <strain evidence="4 5">ATCC 700010</strain>
    </source>
</reference>
<protein>
    <recommendedName>
        <fullName evidence="3">Dicarboxylate carrier MatC N-terminal domain-containing protein</fullName>
    </recommendedName>
</protein>
<feature type="region of interest" description="Disordered" evidence="1">
    <location>
        <begin position="205"/>
        <end position="232"/>
    </location>
</feature>
<proteinExistence type="predicted"/>
<dbReference type="AlphaFoldDB" id="A0A1X2F377"/>
<accession>A0A1X2F377</accession>
<feature type="transmembrane region" description="Helical" evidence="2">
    <location>
        <begin position="374"/>
        <end position="395"/>
    </location>
</feature>
<dbReference type="Pfam" id="PF07158">
    <property type="entry name" value="MatC_N"/>
    <property type="match status" value="1"/>
</dbReference>
<gene>
    <name evidence="4" type="ORF">AWC31_31435</name>
</gene>
<evidence type="ECO:0000256" key="1">
    <source>
        <dbReference type="SAM" id="MobiDB-lite"/>
    </source>
</evidence>
<dbReference type="Proteomes" id="UP000193964">
    <property type="component" value="Unassembled WGS sequence"/>
</dbReference>
<dbReference type="InterPro" id="IPR009827">
    <property type="entry name" value="MatC_N"/>
</dbReference>
<dbReference type="EMBL" id="LQQA01000029">
    <property type="protein sequence ID" value="ORX12489.1"/>
    <property type="molecule type" value="Genomic_DNA"/>
</dbReference>
<feature type="transmembrane region" description="Helical" evidence="2">
    <location>
        <begin position="253"/>
        <end position="279"/>
    </location>
</feature>
<comment type="caution">
    <text evidence="4">The sequence shown here is derived from an EMBL/GenBank/DDBJ whole genome shotgun (WGS) entry which is preliminary data.</text>
</comment>
<keyword evidence="2" id="KW-0472">Membrane</keyword>
<keyword evidence="2" id="KW-1133">Transmembrane helix</keyword>
<feature type="domain" description="Dicarboxylate carrier MatC N-terminal" evidence="3">
    <location>
        <begin position="1"/>
        <end position="149"/>
    </location>
</feature>
<feature type="transmembrane region" description="Helical" evidence="2">
    <location>
        <begin position="96"/>
        <end position="128"/>
    </location>
</feature>
<name>A0A1X2F377_9MYCO</name>
<feature type="transmembrane region" description="Helical" evidence="2">
    <location>
        <begin position="416"/>
        <end position="439"/>
    </location>
</feature>
<evidence type="ECO:0000256" key="2">
    <source>
        <dbReference type="SAM" id="Phobius"/>
    </source>
</evidence>
<organism evidence="4 5">
    <name type="scientific">Mycolicibacterium wolinskyi</name>
    <dbReference type="NCBI Taxonomy" id="59750"/>
    <lineage>
        <taxon>Bacteria</taxon>
        <taxon>Bacillati</taxon>
        <taxon>Actinomycetota</taxon>
        <taxon>Actinomycetes</taxon>
        <taxon>Mycobacteriales</taxon>
        <taxon>Mycobacteriaceae</taxon>
        <taxon>Mycolicibacterium</taxon>
    </lineage>
</organism>
<sequence>MSVEVVGIAILAVVFGLSILRGLNMGLLALAAAYILGVLHLGLPVGDVLKGFPGGLFVVLLGVTFLFGIARANGTVDWLVAASMALVRERAQAVPWMLFGLAAVLAAIGAASPAAVAIVAPVGITFAVRHHINPLYAGLLAVNGAAAGSFSPIGILGGIVRTTLAKNGLSVDTMALFAGTFAFNAALSVVVWLVLGRKRQSSSEAPQLTSAAGESFSGPSPEGDTGGGVAVQPRLTTTLPTASGRPRVTVPQAVTLAGIGVLVLSSTVFDLDTGFAALLVAGTLALTYPTSAIEAAKDVAWPVILMVCGIVTYVSLLESQGIVRSLGESVTLIGAPLAAALVIVYIGGVVSAFASTTAILGALVPLSIPFLDSGAVSITGLMVALCAAATVVDASPFSTNGALIIANSPECQRDSAYRGLLIWGAVMTAIAPVTAWLIFVVL</sequence>
<dbReference type="OrthoDB" id="8738207at2"/>
<feature type="transmembrane region" description="Helical" evidence="2">
    <location>
        <begin position="299"/>
        <end position="317"/>
    </location>
</feature>